<proteinExistence type="predicted"/>
<dbReference type="Proteomes" id="UP001157440">
    <property type="component" value="Unassembled WGS sequence"/>
</dbReference>
<evidence type="ECO:0000313" key="1">
    <source>
        <dbReference type="EMBL" id="GLS73795.1"/>
    </source>
</evidence>
<evidence type="ECO:0000313" key="2">
    <source>
        <dbReference type="Proteomes" id="UP001157440"/>
    </source>
</evidence>
<keyword evidence="2" id="KW-1185">Reference proteome</keyword>
<name>A0AA37WTZ7_9HYPH</name>
<dbReference type="AlphaFoldDB" id="A0AA37WTZ7"/>
<reference evidence="2" key="1">
    <citation type="journal article" date="2019" name="Int. J. Syst. Evol. Microbiol.">
        <title>The Global Catalogue of Microorganisms (GCM) 10K type strain sequencing project: providing services to taxonomists for standard genome sequencing and annotation.</title>
        <authorList>
            <consortium name="The Broad Institute Genomics Platform"/>
            <consortium name="The Broad Institute Genome Sequencing Center for Infectious Disease"/>
            <person name="Wu L."/>
            <person name="Ma J."/>
        </authorList>
    </citation>
    <scope>NUCLEOTIDE SEQUENCE [LARGE SCALE GENOMIC DNA]</scope>
    <source>
        <strain evidence="2">NBRC 103632</strain>
    </source>
</reference>
<comment type="caution">
    <text evidence="1">The sequence shown here is derived from an EMBL/GenBank/DDBJ whole genome shotgun (WGS) entry which is preliminary data.</text>
</comment>
<sequence length="89" mass="9477">MATERLTLANLRKAGTITSSEIVAAVDAYVHDPAAGPYRFASGHRLDIAAAVAMSKEFARMVARPGPKEKVFRTAVTTAAMSARLSPPY</sequence>
<dbReference type="RefSeq" id="WP_238200077.1">
    <property type="nucleotide sequence ID" value="NZ_BPQZ01000059.1"/>
</dbReference>
<dbReference type="EMBL" id="BSPL01000030">
    <property type="protein sequence ID" value="GLS73795.1"/>
    <property type="molecule type" value="Genomic_DNA"/>
</dbReference>
<accession>A0AA37WTZ7</accession>
<gene>
    <name evidence="1" type="ORF">GCM10007890_58100</name>
</gene>
<organism evidence="1 2">
    <name type="scientific">Methylobacterium tardum</name>
    <dbReference type="NCBI Taxonomy" id="374432"/>
    <lineage>
        <taxon>Bacteria</taxon>
        <taxon>Pseudomonadati</taxon>
        <taxon>Pseudomonadota</taxon>
        <taxon>Alphaproteobacteria</taxon>
        <taxon>Hyphomicrobiales</taxon>
        <taxon>Methylobacteriaceae</taxon>
        <taxon>Methylobacterium</taxon>
    </lineage>
</organism>
<protein>
    <submittedName>
        <fullName evidence="1">Uncharacterized protein</fullName>
    </submittedName>
</protein>